<dbReference type="InterPro" id="IPR036872">
    <property type="entry name" value="CH_dom_sf"/>
</dbReference>
<dbReference type="SMART" id="SM01203">
    <property type="entry name" value="DUF3585"/>
    <property type="match status" value="1"/>
</dbReference>
<feature type="compositionally biased region" description="Low complexity" evidence="5">
    <location>
        <begin position="1000"/>
        <end position="1011"/>
    </location>
</feature>
<evidence type="ECO:0000256" key="4">
    <source>
        <dbReference type="ARBA" id="ARBA00023054"/>
    </source>
</evidence>
<dbReference type="InterPro" id="IPR050540">
    <property type="entry name" value="F-actin_Monoox_Mical"/>
</dbReference>
<feature type="domain" description="C2 NT-type" evidence="7">
    <location>
        <begin position="8"/>
        <end position="157"/>
    </location>
</feature>
<feature type="domain" description="Calponin-homology (CH)" evidence="6">
    <location>
        <begin position="1032"/>
        <end position="1137"/>
    </location>
</feature>
<dbReference type="InterPro" id="IPR022735">
    <property type="entry name" value="bMERB_dom"/>
</dbReference>
<evidence type="ECO:0000313" key="9">
    <source>
        <dbReference type="Ensembl" id="ENSRROP00000008241.1"/>
    </source>
</evidence>
<evidence type="ECO:0000256" key="5">
    <source>
        <dbReference type="SAM" id="MobiDB-lite"/>
    </source>
</evidence>
<feature type="region of interest" description="Disordered" evidence="5">
    <location>
        <begin position="1203"/>
        <end position="1316"/>
    </location>
</feature>
<evidence type="ECO:0000259" key="8">
    <source>
        <dbReference type="PROSITE" id="PS51848"/>
    </source>
</evidence>
<dbReference type="OMA" id="WQKTSAQ"/>
<evidence type="ECO:0000256" key="3">
    <source>
        <dbReference type="ARBA" id="ARBA00022753"/>
    </source>
</evidence>
<dbReference type="SMART" id="SM00033">
    <property type="entry name" value="CH"/>
    <property type="match status" value="1"/>
</dbReference>
<sequence>MTSVWKRLQRVGKRAAKFQFVACYHELVLECTKKWQPDKLVVVWTRRNRRICSKVHSWQPGIQNPYRGTVVWMVPENVDISVTLYRDPHVDQYEAKEWTFIIENESKGQRKVLATAEVDLARHAGPVPAQVPLRLRLKPKSVKVVQAELSLTLSGVLLREGRATDDDMQSLASLMSVKPSDVGNLDDFAESDEDEAHGPGAPEARAQVTQPDPSRELKTLCEEEEEGQGRPRQTVASPSNAEDTSPAPVSVPAPPARASRGQGPERATEAGGQVGPEAPRPPETSPEMRSSRQPGQNTAPTPAPRLRKGSDALRPPVLQGEDEVPKASGAPPAGLGSARETQAQACPQEGTEAHGARLGLSIEDKGSGDPFGGQRLKAEEMGTGNRPEASGVDTEPGSGGREANTKRSGVRAGEAEESSAVCQVDAEHRSKVRHVNTKGPEATGLMPEARCRGTPEAPPRGSQGRVGVRTRDQTVGHSGQLGDLKGARAAAGQEREGVEVRGGAPGIEGTGLKQGHSLGEVSTRPQVSSWQGALLSPAQGAISRGLGGWEAEAGGSGVLETETEVVGLEVPATREKEVEGSGFPETRTLEIEILGALETEAARSRVLESEVDGTGQCEGLETQETEVGVIETPGTETGAAESEVLGTQKTEAGGSGVLRTRTKIAETEVLGTQEIARDLGPLKIEDTIAESEMLGTQETEVGASRVPETQANGTEAKMLGPQEITGRDSGVPEIEAEIAESDILVGQEIEVGLLGVLGIEPGAAEDAILGTQEIASRDSGVPGIEADITGIQGKEVGGSEVQETETGTVETEILGTREIASRSSGVPGLESEVAGAQETEVGGSGISEPEAGMAEAQVLMTQKTEIIVPEAEKEEAQTWGVQEAETGVGSALKYEALRAPVTQPRVLGSQEAKAEISGVQGSESRVLRVQEEEAGVWRMSEGKSGAWGAQEAGMKVLESPENESGTCKAQEAEAGVLGNKKGKEAEGSLAEASPPEAQVASGAGAGAPRASSPEKAEEDRRLLGSQATPAMVSSSQSLLEWCQAVTAGYRGVRITNFTTSWRNGLAFCAILHRFYPDKIDYASLDPLNIKQNNKQAFDGFAALGVSRLLEPADMVLLSVPDKLIVMTYLCQIRAFCTGQELQLVQLEGGGGAGTYRVGSAQSSPPDDLDAGGLAQRLRGHGAEAPQEPKEAEDRADGVLVEGLVNGAGAPGGGGVRLRRPSVNGEPGPVPPPRAHGSFSHVRDADLLKKRRSRLRNSSSFSVDDPDAGAAGAAAAVSEGQAPDPSPVPGPPTAAASQQPPGPGLSPPCSLPFPPQQRFQDTSQYVCAELQALEQEQRQIDGRASEVETQLRSLMESGANKLQEEVLIQEWFTLVNKKNALIRRQDQLQLLIEEQDLERRFELLSRELRAMLAIEDWKKTSAQQHREQLLLEELVSLVNQRDELVRDLDHKERIALEEDERLERGLEQRRRKLSRQLSRRERCVLS</sequence>
<dbReference type="PANTHER" id="PTHR23167">
    <property type="entry name" value="CALPONIN HOMOLOGY DOMAIN-CONTAINING PROTEIN DDB_G0272472-RELATED"/>
    <property type="match status" value="1"/>
</dbReference>
<dbReference type="Proteomes" id="UP000233200">
    <property type="component" value="Unplaced"/>
</dbReference>
<dbReference type="Pfam" id="PF00307">
    <property type="entry name" value="CH"/>
    <property type="match status" value="1"/>
</dbReference>
<accession>A0A2K6NVD0</accession>
<dbReference type="GeneTree" id="ENSGT00940000161027"/>
<name>A0A2K6NVD0_RHIRO</name>
<comment type="subcellular location">
    <subcellularLocation>
        <location evidence="1">Endosome</location>
    </subcellularLocation>
</comment>
<reference evidence="9" key="2">
    <citation type="submission" date="2025-09" db="UniProtKB">
        <authorList>
            <consortium name="Ensembl"/>
        </authorList>
    </citation>
    <scope>IDENTIFICATION</scope>
</reference>
<feature type="compositionally biased region" description="Polar residues" evidence="5">
    <location>
        <begin position="234"/>
        <end position="243"/>
    </location>
</feature>
<dbReference type="Pfam" id="PF12130">
    <property type="entry name" value="bMERB_dom"/>
    <property type="match status" value="1"/>
</dbReference>
<evidence type="ECO:0000256" key="1">
    <source>
        <dbReference type="ARBA" id="ARBA00004177"/>
    </source>
</evidence>
<dbReference type="Pfam" id="PF10358">
    <property type="entry name" value="NT-C2"/>
    <property type="match status" value="1"/>
</dbReference>
<feature type="compositionally biased region" description="Pro residues" evidence="5">
    <location>
        <begin position="1299"/>
        <end position="1314"/>
    </location>
</feature>
<dbReference type="STRING" id="61622.ENSRROP00000008241"/>
<organism evidence="9 10">
    <name type="scientific">Rhinopithecus roxellana</name>
    <name type="common">Golden snub-nosed monkey</name>
    <name type="synonym">Pygathrix roxellana</name>
    <dbReference type="NCBI Taxonomy" id="61622"/>
    <lineage>
        <taxon>Eukaryota</taxon>
        <taxon>Metazoa</taxon>
        <taxon>Chordata</taxon>
        <taxon>Craniata</taxon>
        <taxon>Vertebrata</taxon>
        <taxon>Euteleostomi</taxon>
        <taxon>Mammalia</taxon>
        <taxon>Eutheria</taxon>
        <taxon>Euarchontoglires</taxon>
        <taxon>Primates</taxon>
        <taxon>Haplorrhini</taxon>
        <taxon>Catarrhini</taxon>
        <taxon>Cercopithecidae</taxon>
        <taxon>Colobinae</taxon>
        <taxon>Rhinopithecus</taxon>
    </lineage>
</organism>
<dbReference type="GO" id="GO:0005768">
    <property type="term" value="C:endosome"/>
    <property type="evidence" value="ECO:0007669"/>
    <property type="project" value="UniProtKB-SubCell"/>
</dbReference>
<dbReference type="Gene3D" id="1.10.418.10">
    <property type="entry name" value="Calponin-like domain"/>
    <property type="match status" value="1"/>
</dbReference>
<dbReference type="InterPro" id="IPR019448">
    <property type="entry name" value="NT-C2"/>
</dbReference>
<dbReference type="PANTHER" id="PTHR23167:SF42">
    <property type="entry name" value="EH DOMAIN-BINDING PROTEIN 1-LIKE PROTEIN 1"/>
    <property type="match status" value="1"/>
</dbReference>
<evidence type="ECO:0000313" key="10">
    <source>
        <dbReference type="Proteomes" id="UP000233200"/>
    </source>
</evidence>
<dbReference type="SUPFAM" id="SSF47576">
    <property type="entry name" value="Calponin-homology domain, CH-domain"/>
    <property type="match status" value="1"/>
</dbReference>
<dbReference type="Ensembl" id="ENSRROT00000032308.1">
    <property type="protein sequence ID" value="ENSRROP00000008241.1"/>
    <property type="gene ID" value="ENSRROG00000028577.1"/>
</dbReference>
<reference evidence="9" key="1">
    <citation type="submission" date="2025-08" db="UniProtKB">
        <authorList>
            <consortium name="Ensembl"/>
        </authorList>
    </citation>
    <scope>IDENTIFICATION</scope>
</reference>
<dbReference type="PROSITE" id="PS50021">
    <property type="entry name" value="CH"/>
    <property type="match status" value="1"/>
</dbReference>
<evidence type="ECO:0000259" key="7">
    <source>
        <dbReference type="PROSITE" id="PS51840"/>
    </source>
</evidence>
<dbReference type="PROSITE" id="PS51848">
    <property type="entry name" value="BMERB"/>
    <property type="match status" value="1"/>
</dbReference>
<evidence type="ECO:0000259" key="6">
    <source>
        <dbReference type="PROSITE" id="PS50021"/>
    </source>
</evidence>
<feature type="compositionally biased region" description="Low complexity" evidence="5">
    <location>
        <begin position="327"/>
        <end position="338"/>
    </location>
</feature>
<keyword evidence="4" id="KW-0175">Coiled coil</keyword>
<gene>
    <name evidence="9" type="primary">EHBP1L1</name>
</gene>
<keyword evidence="3" id="KW-0967">Endosome</keyword>
<feature type="domain" description="BMERB" evidence="8">
    <location>
        <begin position="1312"/>
        <end position="1463"/>
    </location>
</feature>
<feature type="compositionally biased region" description="Basic and acidic residues" evidence="5">
    <location>
        <begin position="1012"/>
        <end position="1022"/>
    </location>
</feature>
<feature type="region of interest" description="Disordered" evidence="5">
    <location>
        <begin position="179"/>
        <end position="518"/>
    </location>
</feature>
<dbReference type="FunFam" id="1.10.418.10:FF:000023">
    <property type="entry name" value="EH domain-binding protein 1 isoform X1"/>
    <property type="match status" value="1"/>
</dbReference>
<keyword evidence="10" id="KW-1185">Reference proteome</keyword>
<feature type="region of interest" description="Disordered" evidence="5">
    <location>
        <begin position="957"/>
        <end position="1023"/>
    </location>
</feature>
<dbReference type="CDD" id="cd21255">
    <property type="entry name" value="CH_EHBP1L1"/>
    <property type="match status" value="1"/>
</dbReference>
<evidence type="ECO:0000256" key="2">
    <source>
        <dbReference type="ARBA" id="ARBA00022553"/>
    </source>
</evidence>
<dbReference type="PROSITE" id="PS51840">
    <property type="entry name" value="C2_NT"/>
    <property type="match status" value="1"/>
</dbReference>
<protein>
    <submittedName>
        <fullName evidence="9">EH domain binding protein 1 like 1</fullName>
    </submittedName>
</protein>
<proteinExistence type="predicted"/>
<feature type="compositionally biased region" description="Polar residues" evidence="5">
    <location>
        <begin position="287"/>
        <end position="300"/>
    </location>
</feature>
<dbReference type="InterPro" id="IPR001715">
    <property type="entry name" value="CH_dom"/>
</dbReference>
<keyword evidence="2" id="KW-0597">Phosphoprotein</keyword>